<dbReference type="InterPro" id="IPR003152">
    <property type="entry name" value="FATC_dom"/>
</dbReference>
<dbReference type="InterPro" id="IPR046807">
    <property type="entry name" value="Tra1_central"/>
</dbReference>
<feature type="compositionally biased region" description="Basic and acidic residues" evidence="2">
    <location>
        <begin position="2295"/>
        <end position="2304"/>
    </location>
</feature>
<dbReference type="GO" id="GO:0005634">
    <property type="term" value="C:nucleus"/>
    <property type="evidence" value="ECO:0007669"/>
    <property type="project" value="TreeGrafter"/>
</dbReference>
<evidence type="ECO:0000256" key="1">
    <source>
        <dbReference type="ARBA" id="ARBA00007234"/>
    </source>
</evidence>
<feature type="compositionally biased region" description="Basic and acidic residues" evidence="2">
    <location>
        <begin position="1170"/>
        <end position="1181"/>
    </location>
</feature>
<gene>
    <name evidence="6" type="ORF">CHC_T00001479001</name>
</gene>
<dbReference type="GO" id="GO:0000124">
    <property type="term" value="C:SAGA complex"/>
    <property type="evidence" value="ECO:0007669"/>
    <property type="project" value="TreeGrafter"/>
</dbReference>
<feature type="compositionally biased region" description="Polar residues" evidence="2">
    <location>
        <begin position="2255"/>
        <end position="2264"/>
    </location>
</feature>
<dbReference type="KEGG" id="ccp:CHC_T00001479001"/>
<dbReference type="InterPro" id="IPR000403">
    <property type="entry name" value="PI3/4_kinase_cat_dom"/>
</dbReference>
<feature type="compositionally biased region" description="Basic and acidic residues" evidence="2">
    <location>
        <begin position="2020"/>
        <end position="2031"/>
    </location>
</feature>
<dbReference type="InterPro" id="IPR046805">
    <property type="entry name" value="Tra1_ring"/>
</dbReference>
<feature type="region of interest" description="Disordered" evidence="2">
    <location>
        <begin position="1154"/>
        <end position="1196"/>
    </location>
</feature>
<dbReference type="InterPro" id="IPR014009">
    <property type="entry name" value="PIK_FAT"/>
</dbReference>
<dbReference type="InterPro" id="IPR011009">
    <property type="entry name" value="Kinase-like_dom_sf"/>
</dbReference>
<name>R7Q582_CHOCR</name>
<dbReference type="PROSITE" id="PS51190">
    <property type="entry name" value="FATC"/>
    <property type="match status" value="1"/>
</dbReference>
<dbReference type="Pfam" id="PF20175">
    <property type="entry name" value="Tra1_central"/>
    <property type="match status" value="2"/>
</dbReference>
<dbReference type="Proteomes" id="UP000012073">
    <property type="component" value="Unassembled WGS sequence"/>
</dbReference>
<feature type="region of interest" description="Disordered" evidence="2">
    <location>
        <begin position="3649"/>
        <end position="3698"/>
    </location>
</feature>
<feature type="compositionally biased region" description="Low complexity" evidence="2">
    <location>
        <begin position="2654"/>
        <end position="2666"/>
    </location>
</feature>
<feature type="compositionally biased region" description="Polar residues" evidence="2">
    <location>
        <begin position="1944"/>
        <end position="1957"/>
    </location>
</feature>
<dbReference type="OMA" id="CLDLYGQ"/>
<dbReference type="PhylomeDB" id="R7Q582"/>
<feature type="region of interest" description="Disordered" evidence="2">
    <location>
        <begin position="1938"/>
        <end position="2038"/>
    </location>
</feature>
<dbReference type="GO" id="GO:0006281">
    <property type="term" value="P:DNA repair"/>
    <property type="evidence" value="ECO:0007669"/>
    <property type="project" value="TreeGrafter"/>
</dbReference>
<dbReference type="PROSITE" id="PS50290">
    <property type="entry name" value="PI3_4_KINASE_3"/>
    <property type="match status" value="1"/>
</dbReference>
<dbReference type="PROSITE" id="PS51189">
    <property type="entry name" value="FAT"/>
    <property type="match status" value="1"/>
</dbReference>
<feature type="compositionally biased region" description="Polar residues" evidence="2">
    <location>
        <begin position="2542"/>
        <end position="2556"/>
    </location>
</feature>
<feature type="region of interest" description="Disordered" evidence="2">
    <location>
        <begin position="996"/>
        <end position="1022"/>
    </location>
</feature>
<feature type="compositionally biased region" description="Polar residues" evidence="2">
    <location>
        <begin position="2002"/>
        <end position="2019"/>
    </location>
</feature>
<dbReference type="SMART" id="SM00146">
    <property type="entry name" value="PI3Kc"/>
    <property type="match status" value="1"/>
</dbReference>
<accession>R7Q582</accession>
<evidence type="ECO:0000259" key="3">
    <source>
        <dbReference type="PROSITE" id="PS50290"/>
    </source>
</evidence>
<feature type="region of interest" description="Disordered" evidence="2">
    <location>
        <begin position="487"/>
        <end position="518"/>
    </location>
</feature>
<dbReference type="PANTHER" id="PTHR11139:SF1">
    <property type="entry name" value="TRANSFORMATION_TRANSCRIPTION DOMAIN-ASSOCIATED PROTEIN"/>
    <property type="match status" value="1"/>
</dbReference>
<dbReference type="RefSeq" id="XP_005712176.1">
    <property type="nucleotide sequence ID" value="XM_005712119.1"/>
</dbReference>
<dbReference type="CDD" id="cd05163">
    <property type="entry name" value="PIKK_TRRAP"/>
    <property type="match status" value="1"/>
</dbReference>
<feature type="compositionally biased region" description="Low complexity" evidence="2">
    <location>
        <begin position="996"/>
        <end position="1013"/>
    </location>
</feature>
<dbReference type="InterPro" id="IPR016024">
    <property type="entry name" value="ARM-type_fold"/>
</dbReference>
<feature type="compositionally biased region" description="Polar residues" evidence="2">
    <location>
        <begin position="1185"/>
        <end position="1196"/>
    </location>
</feature>
<feature type="domain" description="FAT" evidence="4">
    <location>
        <begin position="3054"/>
        <end position="3768"/>
    </location>
</feature>
<evidence type="ECO:0000259" key="5">
    <source>
        <dbReference type="PROSITE" id="PS51190"/>
    </source>
</evidence>
<dbReference type="Pfam" id="PF02260">
    <property type="entry name" value="FATC"/>
    <property type="match status" value="1"/>
</dbReference>
<organism evidence="6 7">
    <name type="scientific">Chondrus crispus</name>
    <name type="common">Carrageen Irish moss</name>
    <name type="synonym">Polymorpha crispa</name>
    <dbReference type="NCBI Taxonomy" id="2769"/>
    <lineage>
        <taxon>Eukaryota</taxon>
        <taxon>Rhodophyta</taxon>
        <taxon>Florideophyceae</taxon>
        <taxon>Rhodymeniophycidae</taxon>
        <taxon>Gigartinales</taxon>
        <taxon>Gigartinaceae</taxon>
        <taxon>Chondrus</taxon>
    </lineage>
</organism>
<dbReference type="Pfam" id="PF20206">
    <property type="entry name" value="Tra1_ring"/>
    <property type="match status" value="1"/>
</dbReference>
<dbReference type="InterPro" id="IPR036940">
    <property type="entry name" value="PI3/4_kinase_cat_sf"/>
</dbReference>
<feature type="region of interest" description="Disordered" evidence="2">
    <location>
        <begin position="3876"/>
        <end position="3966"/>
    </location>
</feature>
<proteinExistence type="inferred from homology"/>
<dbReference type="Pfam" id="PF02259">
    <property type="entry name" value="FAT"/>
    <property type="match status" value="1"/>
</dbReference>
<dbReference type="GO" id="GO:0035267">
    <property type="term" value="C:NuA4 histone acetyltransferase complex"/>
    <property type="evidence" value="ECO:0007669"/>
    <property type="project" value="TreeGrafter"/>
</dbReference>
<evidence type="ECO:0000259" key="4">
    <source>
        <dbReference type="PROSITE" id="PS51189"/>
    </source>
</evidence>
<dbReference type="Pfam" id="PF00454">
    <property type="entry name" value="PI3_PI4_kinase"/>
    <property type="match status" value="1"/>
</dbReference>
<dbReference type="SMART" id="SM01343">
    <property type="entry name" value="FATC"/>
    <property type="match status" value="1"/>
</dbReference>
<feature type="compositionally biased region" description="Polar residues" evidence="2">
    <location>
        <begin position="3889"/>
        <end position="3899"/>
    </location>
</feature>
<dbReference type="GO" id="GO:0006355">
    <property type="term" value="P:regulation of DNA-templated transcription"/>
    <property type="evidence" value="ECO:0007669"/>
    <property type="project" value="TreeGrafter"/>
</dbReference>
<sequence length="4546" mass="507159">MLTAAKFKTHCAQLANPFITPDLRKELATEVRDSIELVHSQDYISFLTHFLPAFKTVLTSLTKPQQVDNIIHQTRAILLEILHRLPHNETLRAKFLEVFSLAMHILRTDNEENAITAIHIIFDLHRNYRHHLGSQVEPFLDFVRLLYESFPAAVKSLLLTKRPPDPAGQPGPRRMATSSQSFKVMTESPLLVMFVFQLYPVYIKTHAPRLVPLMIRAIEVDLPAYSVAAAPKAAFHEFVAAQIKTVSFLAYLLRKHREWMKADDTLLARSVVKLFQSCPADAVSIRKDLLVASRHMLQTFHHGFFSELDLLLDAKVLLGTGRAAVVLRPLAYLFLAEVIHRIRSHLSFRQKEKIILIFSTNLHDPTFSYSIQISAVRLLLNLIDSISKGDIDDANRNTGSRELLLRILRTMVAKYKTLGDQVPRLLKSIDELRSRPNPLESGERLCEVMVGDPMKEIVDFKSLLKTLTHGLKTVIWAAINSGVSDSSVAKGSGGPSGPSSNADTSFAPQPNAPSGRKGVRAGLLEKECETIAQLLEAGQKCFRLYSRLEDKRDCLYDVNNFVPAQNSGDDETVGADAFVTESDPDFAFLGSGPKVSDNSIQEEKDIFDLFAQIFKVLDIRSFQDIFGLRMGDLFEHVVENPAALIIPQQFLANDNISKYFADILLNFLVDNLAVLDVPLPQTAKDLTQKEKIAQSLLKLFKILFASVSFFPTNEPVLRLHIGSLVQKCLKHAATAKDPHNYLQMLRALFKTLTKSKGQFELLYREFMPLVEPLLNGLLALYQGPNRLAHSDLIVELCLMIPARPSTIFPYLDLQIKPIVWSLQGGTENVQYGLRTLEFWVDMLQPEYLERLLARVDPDLSMSMYRLLRVSQSRNTDPAATTLRILGKLGSRARCNRALKPSFETGPDSRSVQKMPLTWPDKSNATLQTDALVQLSVDGLLNRRKDASFSNSTEYKTEAWMFLYSCLCPFIGLTSDISHLPSASSMARTLGVWSTSGSKSASDSEKASASPSAPHKTKQERASETSMVKDILVALIGTAELVQVERLIASAAGKSSTFPAAKTCVSDMSRYFALLTVQQIEKEAQESYSSQTSHIQLENDHSEGSMLSHDVFLDAVTSVMSLEDRTLCQSGLESLQAYVSGLFDYSITTTANALGNESGGQTAREGVLCDGKTDEAPGDSKRVSIGNGTTKSPQSRADNLVQVVSPTKSNVVKPLEIKGEEVIPSKGPQVHPTGTAKVQPDVEMTDAKNGLSDEKTEARKNQKEMPDEHILASSLAPIVDHLCHCCYQKRWNAKWAGAYGLGMLVDGIADDMFSSSYFARNIIYMVRALMFVIRDASAAIEDEIVARGRTILRKLLETCFTRGQTMNSPGKSLPSELSKVLREATVRLTMDLSCDSSNARETARQCLRVLGKTLNRDVADILSHDYCKDQLLRPLMQRSVRQHPFPTQIGFIDAMIFCLELERPLLKEELFSTPLTNVFLNEVIAVSEDPTFEKLTEAEEGIRSKLVENKMIHTGVAKDLLVLRRKAVELLCSVVVNCSSTLLESRNDALFRNIISSLFKNLQSRDKDIVDSAKLGLKQAIADHPKPKDLLQRNLRPILSNLGDYQRLTMQYVEGLSRVLELFSHWFNVNLGEKLLEHLHRWLEPENLVHLKRWAPGTEARVGAAVLNLFHLLPATASKFLEKIVLMVIQLESVLAVAGPGVAHLGLKSAKAASTSPYREPLLKYCNQHAAVATKYFLHHLESDPKRQLFFVMLRSTESLPLRKELMGNPKRLVSQTLLSVEGMGTKSLHIITLIDLLSRHDPSWLGKDPDLIAKLSSYWKTASCFSDSYDSAPSALGQVQEVETLANVFIRYSLRFEKEVATLFLLLTVFSARTTCDFTFVKDFLHAKVTKPSPAESRSTIMVNLFSLFQDKTAPQDRKVHALQYIVIPMLEYHLESRRKQTEESSAAGNDKSSNNPMDIDRSGPVSQGPSSKDSSKRASSGNDSGIAASLSSAVHRGEAPRSTTSELKLTASGSSRSGQTKDEPTSKDTSVHLPPDRVLNAPMIQRIMVELFDQPDEILRHYNEPLSAELLRLATLLIRYMPGEVGRYRKELIKFGWNHLKREDSIAKQCAFVNVSRFFEAYQAPDKIILQVFVALLRACQGEGKELVQEALDILTPALPHQLEHNPAVHKYPLWIRYTKKILLEEGHSAPNLVHIWHLIARHASLFYVARAQFVPIMVNSLSRIGLSTSANAESRRLTLDLVDLIIRWEQTRRQNIQSNSPQDMDGDSQHSGQNRSRKRTREEETKSSITGEDSPKGTERSHVQSNEPPSKTRRSEGSHPIPECASPKKPNSAVGLRDTEDFKPTTAMTDVLIHFLVQIPFRGLDRRDYPLVTKRCIMLLKQASALWPASTARLAFLGKFLEAPNGEKPSTQLQHDSKKISNQGSQSMANQSMDGKMGFRGELPQAERGRSGARHAALSAALGVAIVLTKCQGRRFVKENVSPIRDLIVPAVAEGDFRMAGLFASLLKELVRLWPPPPSVNVDMDISKPKMKQSKGHASKTASKGDSSVPVTKSTDLDKATSKDDERSERTLGQAGDLLMKPVYNVIHDAIDGALKSSDLSAQNCGLQVLKVFSDDSPQECLRYQEMLVKGLQRMTREKVNAAQQAISSNAGSTPSNGSGNRSSGGKDRGNVGTPIQAHGKISTGSEQVPTDAGRRGKSPAAEEHAARKGRETQVLILYLSLVGDNMITLEQNQKKATLQCIVYLIERCVDVDVLLEVVRIAKSWVVWKPRKEVPLSLHKEALTSKEKVQLLLKMGAFERSVREGSDGLMKAYLSIVLAIFAGREKRPELLSRLERAFMYGMKAGERSTRQQFFQIYNASIASSLSTRLVFLLTKQDWEHLSDSFWIKHAAEVLISATEKDRPLQGCVDASVFPAVVNGEAVDLGAQSLASEAISRSRRGKVELGGSKVILDPVLLRFYRVQKHMKVRDFVDPLQSLLHYDSEIAHRVWVDLFSKTWAMLNSSEKAAMERSILTLLSKEYHLVQASWPRNTVQALLDAFVKCTPMPHIRADLIFHLGSRWNAWHTALRFLQLQEDNLKAKLPPKQIGSDDKADTRIRNELEDVADARAELYRLLHERDFLAGSWKVRAKSPLTKKALVLEQVAKYSQAQNVYGTAMSLQLSTGSGFSFRDEGSGLPHDQPGKAEVCLWEERWVDCARKLCQWEVLTEFARVVVNTELLHECLWRIPDWSALKELLIKNPVEDGPQLKLYQAYMQLQENKLDVADSYIQGGYERSLKRYCALPESWDLDAYGPIFVQFQQLVELQESRRILSELNALSRHGNTTINVEQKIDNVRLILNTWRERLPSQHESLTTWNDILTWRNHVHAVVVNVLEALKEAASAKVAAAQNAPGNGGVGNRNANSLHAQTPQVQAAAAIAQALPQQVLVMGVNETAWSVHRFAKACRKQGFPDMALYALQKLYPFGTMELTEYFVKTKETAKSFMAQPLGIDNSTKYGLHELNKCNMDHFNSRQKAQLFTVRGKLCAALGKEADAVDAFTVALSTSSDVSSAWLAWGLHCDAQLQRLSSQLTSAPRRDGIQGAKASNDNKKETEAALEWREAAVNCYLQAVRFGSRKSRLYLPRVLRLLTTDVYNRVHLLGQARTDTGEIDSNRVSSVQTKSNVSHTDRPGALNSTPPSAHSVGKAASVPPAQPNNWNAAMQPSLSEGVARVISGLLTEIPAWMWIPWIPQLVPMLCRREANVVRPLLVRVAQQYPQAAFFPVRAFMEDRKPIDRPDKILSKDALKMGRPITSALLPNASSAQASTPRQIQILKGHVQRTHQRYQMIQKALQRIESTVNASQGTSEHAANVAKRNQLKEDLGHTHQVHEKYVQEYAAAQQRQRQALERPSSGSADTGADTQKTKKQNENPSLGQPSNTKPDVANAPGAAETSKENRRADWLQKKREGRDEGGINKMGMSQDDRAGGTNASVLRTPFAHADYVMAHVVKSHQLVYLEVERIALELAYRLKPQKEEHLLSLMNALLHRCYQNPVKMGKEVATPFRSALEEVSRMCFLTGNPTPEKPGEHGLQSGIADLKEAFEAELAPQTAKDFPSEIEPFIARLRRWQGIFQRRVRSMPDYLNLESASKHLIEISHSDVEVFGQYVDIDIAEPNISRHVKIERFSADVRVVRRHSGPSRGIRVIGSDGKLYDFLLEASINASIQSTEDRTAQTFRLLNTAVFAKDSEAHRRRIQLTVPTFVVIGARSRLVSDDPSLSSLADGLEHYLECNKKRIDDPLMAFRTLASESYNRRRAHPGKETTRAESIAARVDAYHAVCYSHVPASCFSEWVRSRMPTATSDFNFRKRFSETLGATSLVYYSLAIGARRPQNILFSWASGTIHNVHMRGLISGRGILESDEAVPFRLTRNLQGVMGPFGLEGPFYGSMIVTLESMAQNFGVVRLFLDLIMRDELSGWLSNKMDAGRGRKDLDGGGGGRERNDFKVLEDCLAASMHAVGKRLKCKQPAQIGHSPAGQKNVEEMAEYVDKLIGTASKPENLAQMESSWQAWY</sequence>
<feature type="domain" description="FATC" evidence="5">
    <location>
        <begin position="4511"/>
        <end position="4546"/>
    </location>
</feature>
<feature type="region of interest" description="Disordered" evidence="2">
    <location>
        <begin position="2255"/>
        <end position="2340"/>
    </location>
</feature>
<feature type="region of interest" description="Disordered" evidence="2">
    <location>
        <begin position="2642"/>
        <end position="2710"/>
    </location>
</feature>
<feature type="compositionally biased region" description="Polar residues" evidence="2">
    <location>
        <begin position="2410"/>
        <end position="2435"/>
    </location>
</feature>
<feature type="compositionally biased region" description="Basic residues" evidence="2">
    <location>
        <begin position="2531"/>
        <end position="2540"/>
    </location>
</feature>
<feature type="compositionally biased region" description="Polar residues" evidence="2">
    <location>
        <begin position="3907"/>
        <end position="3918"/>
    </location>
</feature>
<protein>
    <submittedName>
        <fullName evidence="6">Uncharacterized protein</fullName>
    </submittedName>
</protein>
<dbReference type="InterPro" id="IPR050517">
    <property type="entry name" value="DDR_Repair_Kinase"/>
</dbReference>
<evidence type="ECO:0000256" key="2">
    <source>
        <dbReference type="SAM" id="MobiDB-lite"/>
    </source>
</evidence>
<dbReference type="InterPro" id="IPR003151">
    <property type="entry name" value="PIK-rel_kinase_FAT"/>
</dbReference>
<dbReference type="EMBL" id="HG001512">
    <property type="protein sequence ID" value="CDF32511.1"/>
    <property type="molecule type" value="Genomic_DNA"/>
</dbReference>
<feature type="domain" description="PI3K/PI4K catalytic" evidence="3">
    <location>
        <begin position="4163"/>
        <end position="4493"/>
    </location>
</feature>
<dbReference type="OrthoDB" id="5570127at2759"/>
<evidence type="ECO:0000313" key="6">
    <source>
        <dbReference type="EMBL" id="CDF32511.1"/>
    </source>
</evidence>
<dbReference type="GeneID" id="17319892"/>
<feature type="region of interest" description="Disordered" evidence="2">
    <location>
        <begin position="2531"/>
        <end position="2576"/>
    </location>
</feature>
<dbReference type="Gramene" id="CDF32511">
    <property type="protein sequence ID" value="CDF32511"/>
    <property type="gene ID" value="CHC_T00001479001"/>
</dbReference>
<dbReference type="STRING" id="2769.R7Q582"/>
<dbReference type="Gene3D" id="1.10.1070.11">
    <property type="entry name" value="Phosphatidylinositol 3-/4-kinase, catalytic domain"/>
    <property type="match status" value="1"/>
</dbReference>
<keyword evidence="7" id="KW-1185">Reference proteome</keyword>
<reference evidence="7" key="1">
    <citation type="journal article" date="2013" name="Proc. Natl. Acad. Sci. U.S.A.">
        <title>Genome structure and metabolic features in the red seaweed Chondrus crispus shed light on evolution of the Archaeplastida.</title>
        <authorList>
            <person name="Collen J."/>
            <person name="Porcel B."/>
            <person name="Carre W."/>
            <person name="Ball S.G."/>
            <person name="Chaparro C."/>
            <person name="Tonon T."/>
            <person name="Barbeyron T."/>
            <person name="Michel G."/>
            <person name="Noel B."/>
            <person name="Valentin K."/>
            <person name="Elias M."/>
            <person name="Artiguenave F."/>
            <person name="Arun A."/>
            <person name="Aury J.M."/>
            <person name="Barbosa-Neto J.F."/>
            <person name="Bothwell J.H."/>
            <person name="Bouget F.Y."/>
            <person name="Brillet L."/>
            <person name="Cabello-Hurtado F."/>
            <person name="Capella-Gutierrez S."/>
            <person name="Charrier B."/>
            <person name="Cladiere L."/>
            <person name="Cock J.M."/>
            <person name="Coelho S.M."/>
            <person name="Colleoni C."/>
            <person name="Czjzek M."/>
            <person name="Da Silva C."/>
            <person name="Delage L."/>
            <person name="Denoeud F."/>
            <person name="Deschamps P."/>
            <person name="Dittami S.M."/>
            <person name="Gabaldon T."/>
            <person name="Gachon C.M."/>
            <person name="Groisillier A."/>
            <person name="Herve C."/>
            <person name="Jabbari K."/>
            <person name="Katinka M."/>
            <person name="Kloareg B."/>
            <person name="Kowalczyk N."/>
            <person name="Labadie K."/>
            <person name="Leblanc C."/>
            <person name="Lopez P.J."/>
            <person name="McLachlan D.H."/>
            <person name="Meslet-Cladiere L."/>
            <person name="Moustafa A."/>
            <person name="Nehr Z."/>
            <person name="Nyvall Collen P."/>
            <person name="Panaud O."/>
            <person name="Partensky F."/>
            <person name="Poulain J."/>
            <person name="Rensing S.A."/>
            <person name="Rousvoal S."/>
            <person name="Samson G."/>
            <person name="Symeonidi A."/>
            <person name="Weissenbach J."/>
            <person name="Zambounis A."/>
            <person name="Wincker P."/>
            <person name="Boyen C."/>
        </authorList>
    </citation>
    <scope>NUCLEOTIDE SEQUENCE [LARGE SCALE GENOMIC DNA]</scope>
    <source>
        <strain evidence="7">cv. Stackhouse</strain>
    </source>
</reference>
<dbReference type="SUPFAM" id="SSF48371">
    <property type="entry name" value="ARM repeat"/>
    <property type="match status" value="2"/>
</dbReference>
<feature type="compositionally biased region" description="Basic and acidic residues" evidence="2">
    <location>
        <begin position="3930"/>
        <end position="3951"/>
    </location>
</feature>
<feature type="compositionally biased region" description="Polar residues" evidence="2">
    <location>
        <begin position="3652"/>
        <end position="3664"/>
    </location>
</feature>
<evidence type="ECO:0000313" key="7">
    <source>
        <dbReference type="Proteomes" id="UP000012073"/>
    </source>
</evidence>
<feature type="compositionally biased region" description="Polar residues" evidence="2">
    <location>
        <begin position="2644"/>
        <end position="2653"/>
    </location>
</feature>
<dbReference type="PANTHER" id="PTHR11139">
    <property type="entry name" value="ATAXIA TELANGIECTASIA MUTATED ATM -RELATED"/>
    <property type="match status" value="1"/>
</dbReference>
<dbReference type="SUPFAM" id="SSF56112">
    <property type="entry name" value="Protein kinase-like (PK-like)"/>
    <property type="match status" value="1"/>
</dbReference>
<feature type="region of interest" description="Disordered" evidence="2">
    <location>
        <begin position="2409"/>
        <end position="2453"/>
    </location>
</feature>
<comment type="similarity">
    <text evidence="1">Belongs to the PI3/PI4-kinase family. TRA1 subfamily.</text>
</comment>
<feature type="compositionally biased region" description="Basic and acidic residues" evidence="2">
    <location>
        <begin position="2557"/>
        <end position="2572"/>
    </location>
</feature>